<dbReference type="Proteomes" id="UP001058003">
    <property type="component" value="Chromosome"/>
</dbReference>
<reference evidence="1" key="1">
    <citation type="submission" date="2021-04" db="EMBL/GenBank/DDBJ databases">
        <title>Dactylosporangium aurantiacum NRRL B-8018 full assembly.</title>
        <authorList>
            <person name="Hartkoorn R.C."/>
            <person name="Beaudoing E."/>
            <person name="Hot D."/>
        </authorList>
    </citation>
    <scope>NUCLEOTIDE SEQUENCE</scope>
    <source>
        <strain evidence="1">NRRL B-8018</strain>
    </source>
</reference>
<protein>
    <recommendedName>
        <fullName evidence="3">Transposase</fullName>
    </recommendedName>
</protein>
<organism evidence="1 2">
    <name type="scientific">Dactylosporangium aurantiacum</name>
    <dbReference type="NCBI Taxonomy" id="35754"/>
    <lineage>
        <taxon>Bacteria</taxon>
        <taxon>Bacillati</taxon>
        <taxon>Actinomycetota</taxon>
        <taxon>Actinomycetes</taxon>
        <taxon>Micromonosporales</taxon>
        <taxon>Micromonosporaceae</taxon>
        <taxon>Dactylosporangium</taxon>
    </lineage>
</organism>
<dbReference type="EMBL" id="CP073767">
    <property type="protein sequence ID" value="UWZ59665.1"/>
    <property type="molecule type" value="Genomic_DNA"/>
</dbReference>
<keyword evidence="2" id="KW-1185">Reference proteome</keyword>
<dbReference type="KEGG" id="daur:Daura_21285"/>
<proteinExistence type="predicted"/>
<evidence type="ECO:0008006" key="3">
    <source>
        <dbReference type="Google" id="ProtNLM"/>
    </source>
</evidence>
<name>A0A9Q9MM53_9ACTN</name>
<evidence type="ECO:0000313" key="2">
    <source>
        <dbReference type="Proteomes" id="UP001058003"/>
    </source>
</evidence>
<accession>A0A9Q9MM53</accession>
<gene>
    <name evidence="1" type="ORF">Daura_21285</name>
</gene>
<dbReference type="RefSeq" id="WP_211273936.1">
    <property type="nucleotide sequence ID" value="NZ_CP073767.1"/>
</dbReference>
<sequence length="32" mass="3938">MKVARVHARITDRRRDHLHKLTTRLVRETKRS</sequence>
<dbReference type="AlphaFoldDB" id="A0A9Q9MM53"/>
<evidence type="ECO:0000313" key="1">
    <source>
        <dbReference type="EMBL" id="UWZ59665.1"/>
    </source>
</evidence>